<keyword evidence="3" id="KW-1185">Reference proteome</keyword>
<dbReference type="SUPFAM" id="SSF49313">
    <property type="entry name" value="Cadherin-like"/>
    <property type="match status" value="1"/>
</dbReference>
<accession>A0A183HA39</accession>
<sequence>MKMMTTTESLGETAAHWHHFGSLPFGSVSTTVTRPEVNSLSPSNPFIPSPFQYTLFYYSVWGSVRLAMKNFYQLQCKLTMTIYAVTLPIIATTFHLNPPLLDSCTAGCLIPTANSTIWLPYSYPPCLHPGEPVLRWSNATTCNIPNFLTSRSVFLDSSSGMLFAKKRVCFYVEPWHVEYSYNCSDNYLQQSAIFLDHKKYATKRRSKRWMRRRNPTVPRIHFQQERYITEIPEDIPINSLIIKVHATHITNESMYYAMVAPEDSRSANIFTLDTVSGEISLIETR</sequence>
<dbReference type="InterPro" id="IPR015919">
    <property type="entry name" value="Cadherin-like_sf"/>
</dbReference>
<dbReference type="GO" id="GO:0005509">
    <property type="term" value="F:calcium ion binding"/>
    <property type="evidence" value="ECO:0007669"/>
    <property type="project" value="InterPro"/>
</dbReference>
<reference evidence="4" key="1">
    <citation type="submission" date="2016-06" db="UniProtKB">
        <authorList>
            <consortium name="WormBaseParasite"/>
        </authorList>
    </citation>
    <scope>IDENTIFICATION</scope>
</reference>
<evidence type="ECO:0000313" key="3">
    <source>
        <dbReference type="Proteomes" id="UP000267606"/>
    </source>
</evidence>
<dbReference type="Gene3D" id="2.60.40.60">
    <property type="entry name" value="Cadherins"/>
    <property type="match status" value="1"/>
</dbReference>
<reference evidence="2 3" key="2">
    <citation type="submission" date="2018-11" db="EMBL/GenBank/DDBJ databases">
        <authorList>
            <consortium name="Pathogen Informatics"/>
        </authorList>
    </citation>
    <scope>NUCLEOTIDE SEQUENCE [LARGE SCALE GENOMIC DNA]</scope>
</reference>
<proteinExistence type="predicted"/>
<protein>
    <submittedName>
        <fullName evidence="4">Cadherin domain-containing protein</fullName>
    </submittedName>
</protein>
<evidence type="ECO:0000259" key="1">
    <source>
        <dbReference type="Pfam" id="PF24337"/>
    </source>
</evidence>
<dbReference type="STRING" id="387005.A0A183HA39"/>
<dbReference type="Pfam" id="PF24337">
    <property type="entry name" value="DUF7505"/>
    <property type="match status" value="1"/>
</dbReference>
<evidence type="ECO:0000313" key="2">
    <source>
        <dbReference type="EMBL" id="VDO39715.1"/>
    </source>
</evidence>
<organism evidence="4">
    <name type="scientific">Onchocerca flexuosa</name>
    <dbReference type="NCBI Taxonomy" id="387005"/>
    <lineage>
        <taxon>Eukaryota</taxon>
        <taxon>Metazoa</taxon>
        <taxon>Ecdysozoa</taxon>
        <taxon>Nematoda</taxon>
        <taxon>Chromadorea</taxon>
        <taxon>Rhabditida</taxon>
        <taxon>Spirurina</taxon>
        <taxon>Spiruromorpha</taxon>
        <taxon>Filarioidea</taxon>
        <taxon>Onchocercidae</taxon>
        <taxon>Onchocerca</taxon>
    </lineage>
</organism>
<dbReference type="Proteomes" id="UP000267606">
    <property type="component" value="Unassembled WGS sequence"/>
</dbReference>
<evidence type="ECO:0000313" key="4">
    <source>
        <dbReference type="WBParaSite" id="OFLC_0000435001-mRNA-1"/>
    </source>
</evidence>
<dbReference type="CDD" id="cd11304">
    <property type="entry name" value="Cadherin_repeat"/>
    <property type="match status" value="1"/>
</dbReference>
<dbReference type="EMBL" id="UZAJ01003261">
    <property type="protein sequence ID" value="VDO39715.1"/>
    <property type="molecule type" value="Genomic_DNA"/>
</dbReference>
<dbReference type="InterPro" id="IPR055928">
    <property type="entry name" value="Fmi-1_DUF7505"/>
</dbReference>
<dbReference type="WBParaSite" id="OFLC_0000435001-mRNA-1">
    <property type="protein sequence ID" value="OFLC_0000435001-mRNA-1"/>
    <property type="gene ID" value="OFLC_0000435001"/>
</dbReference>
<name>A0A183HA39_9BILA</name>
<feature type="domain" description="DUF7505" evidence="1">
    <location>
        <begin position="108"/>
        <end position="201"/>
    </location>
</feature>
<gene>
    <name evidence="2" type="ORF">OFLC_LOCUS4351</name>
</gene>
<dbReference type="GO" id="GO:0016020">
    <property type="term" value="C:membrane"/>
    <property type="evidence" value="ECO:0007669"/>
    <property type="project" value="InterPro"/>
</dbReference>
<dbReference type="AlphaFoldDB" id="A0A183HA39"/>